<dbReference type="EMBL" id="AP028127">
    <property type="protein sequence ID" value="BEH91560.1"/>
    <property type="molecule type" value="Genomic_DNA"/>
</dbReference>
<keyword evidence="4" id="KW-0812">Transmembrane</keyword>
<feature type="transmembrane region" description="Helical" evidence="4">
    <location>
        <begin position="436"/>
        <end position="461"/>
    </location>
</feature>
<proteinExistence type="inferred from homology"/>
<evidence type="ECO:0000256" key="1">
    <source>
        <dbReference type="ARBA" id="ARBA00005278"/>
    </source>
</evidence>
<keyword evidence="2 4" id="KW-0472">Membrane</keyword>
<dbReference type="InterPro" id="IPR050768">
    <property type="entry name" value="UPF0353/GerABKA_families"/>
</dbReference>
<reference evidence="5" key="1">
    <citation type="journal article" date="2024" name="Int. J. Syst. Evol. Microbiol.">
        <title>Turicibacter faecis sp. nov., isolated from faeces of heart failure mouse model.</title>
        <authorList>
            <person name="Imamura Y."/>
            <person name="Motooka D."/>
            <person name="Nakajima Y."/>
            <person name="Ito S."/>
            <person name="Kitakaze M."/>
            <person name="Iida T."/>
            <person name="Nakamura S."/>
        </authorList>
    </citation>
    <scope>NUCLEOTIDE SEQUENCE</scope>
    <source>
        <strain evidence="5">TC023</strain>
    </source>
</reference>
<feature type="region of interest" description="Disordered" evidence="3">
    <location>
        <begin position="1"/>
        <end position="21"/>
    </location>
</feature>
<keyword evidence="6" id="KW-1185">Reference proteome</keyword>
<dbReference type="InterPro" id="IPR004995">
    <property type="entry name" value="Spore_Ger"/>
</dbReference>
<dbReference type="Proteomes" id="UP001432099">
    <property type="component" value="Chromosome"/>
</dbReference>
<dbReference type="PIRSF" id="PIRSF005690">
    <property type="entry name" value="GerBA"/>
    <property type="match status" value="1"/>
</dbReference>
<accession>A0ABM8IJX7</accession>
<evidence type="ECO:0000256" key="3">
    <source>
        <dbReference type="SAM" id="MobiDB-lite"/>
    </source>
</evidence>
<dbReference type="Pfam" id="PF03323">
    <property type="entry name" value="GerA"/>
    <property type="match status" value="1"/>
</dbReference>
<comment type="similarity">
    <text evidence="1">Belongs to the GerABKA family.</text>
</comment>
<feature type="transmembrane region" description="Helical" evidence="4">
    <location>
        <begin position="313"/>
        <end position="337"/>
    </location>
</feature>
<dbReference type="PANTHER" id="PTHR22550:SF5">
    <property type="entry name" value="LEUCINE ZIPPER PROTEIN 4"/>
    <property type="match status" value="1"/>
</dbReference>
<dbReference type="RefSeq" id="WP_262950157.1">
    <property type="nucleotide sequence ID" value="NZ_AP028127.1"/>
</dbReference>
<organism evidence="5 6">
    <name type="scientific">Turicibacter faecis</name>
    <dbReference type="NCBI Taxonomy" id="2963365"/>
    <lineage>
        <taxon>Bacteria</taxon>
        <taxon>Bacillati</taxon>
        <taxon>Bacillota</taxon>
        <taxon>Erysipelotrichia</taxon>
        <taxon>Erysipelotrichales</taxon>
        <taxon>Turicibacteraceae</taxon>
        <taxon>Turicibacter</taxon>
    </lineage>
</organism>
<gene>
    <name evidence="5" type="primary">gerKA</name>
    <name evidence="5" type="ORF">T23_16620</name>
</gene>
<evidence type="ECO:0000256" key="4">
    <source>
        <dbReference type="SAM" id="Phobius"/>
    </source>
</evidence>
<evidence type="ECO:0000313" key="6">
    <source>
        <dbReference type="Proteomes" id="UP001432099"/>
    </source>
</evidence>
<protein>
    <submittedName>
        <fullName evidence="5">Spore germination protein KA</fullName>
    </submittedName>
</protein>
<sequence length="522" mass="58633">MDIFKVFKGKKGTKKPVSEPTPHRIHHALDENLQTIKTRLGNANDLLVRTLTLKGAEDVSVAILGIDGIIDTNQAEQFIVHVLSIDLSLVKESNTRSCGVFQTIFESRISMLDAKCGQSYEDLYTNLINGHIIVLVDGVDQFMMFDCKGWQMRSISEPQTEQSLYGPKDCFVETIRTNTATLRRRIKDPNLRFDAHVVGTVTQTDVFVAYIEGIANKELVHTVNKRIESLDIDGIVDSSELMQLIEDHHITLFPRLIQTERPDKTAAALMQGEIAIFVDGSPFVTTGPAYFASMFQVTDDYYSRPFIATVTRLLRYAAFFIVLLVPGLYVAISTYHQEMIPTVLLITIINQRSANPFPTYIETLIMLILFEIIREAALRKPSVVGDSMTIVGSLIIGQTIVQAGLVSYIVIIIVSITSIAGFILSSTRLSNAMRVLTFAFLFLGAAFGLYGITIGVILLILHLSSLTTLDQPYLAPMAPLNLHDQEDQFLRLPLSWMKYRPKIYKTTNRVRHNLNQEKRKEE</sequence>
<name>A0ABM8IJX7_9FIRM</name>
<evidence type="ECO:0000256" key="2">
    <source>
        <dbReference type="ARBA" id="ARBA00023136"/>
    </source>
</evidence>
<dbReference type="PANTHER" id="PTHR22550">
    <property type="entry name" value="SPORE GERMINATION PROTEIN"/>
    <property type="match status" value="1"/>
</dbReference>
<feature type="transmembrane region" description="Helical" evidence="4">
    <location>
        <begin position="406"/>
        <end position="424"/>
    </location>
</feature>
<evidence type="ECO:0000313" key="5">
    <source>
        <dbReference type="EMBL" id="BEH91560.1"/>
    </source>
</evidence>
<keyword evidence="4" id="KW-1133">Transmembrane helix</keyword>